<keyword evidence="2" id="KW-0689">Ribosomal protein</keyword>
<evidence type="ECO:0000256" key="4">
    <source>
        <dbReference type="ARBA" id="ARBA00035281"/>
    </source>
</evidence>
<dbReference type="GO" id="GO:0005739">
    <property type="term" value="C:mitochondrion"/>
    <property type="evidence" value="ECO:0007669"/>
    <property type="project" value="TreeGrafter"/>
</dbReference>
<dbReference type="Proteomes" id="UP000631114">
    <property type="component" value="Unassembled WGS sequence"/>
</dbReference>
<evidence type="ECO:0000313" key="7">
    <source>
        <dbReference type="Proteomes" id="UP000631114"/>
    </source>
</evidence>
<evidence type="ECO:0000256" key="3">
    <source>
        <dbReference type="ARBA" id="ARBA00023274"/>
    </source>
</evidence>
<organism evidence="6 7">
    <name type="scientific">Coptis chinensis</name>
    <dbReference type="NCBI Taxonomy" id="261450"/>
    <lineage>
        <taxon>Eukaryota</taxon>
        <taxon>Viridiplantae</taxon>
        <taxon>Streptophyta</taxon>
        <taxon>Embryophyta</taxon>
        <taxon>Tracheophyta</taxon>
        <taxon>Spermatophyta</taxon>
        <taxon>Magnoliopsida</taxon>
        <taxon>Ranunculales</taxon>
        <taxon>Ranunculaceae</taxon>
        <taxon>Coptidoideae</taxon>
        <taxon>Coptis</taxon>
    </lineage>
</organism>
<proteinExistence type="inferred from homology"/>
<gene>
    <name evidence="6" type="ORF">IFM89_022000</name>
</gene>
<comment type="caution">
    <text evidence="6">The sequence shown here is derived from an EMBL/GenBank/DDBJ whole genome shotgun (WGS) entry which is preliminary data.</text>
</comment>
<feature type="domain" description="Large ribosomal subunit protein uL30-like ferredoxin-like fold" evidence="5">
    <location>
        <begin position="20"/>
        <end position="55"/>
    </location>
</feature>
<dbReference type="OrthoDB" id="509901at2759"/>
<protein>
    <recommendedName>
        <fullName evidence="4">Large ribosomal subunit protein uL30m</fullName>
    </recommendedName>
</protein>
<dbReference type="GO" id="GO:0003735">
    <property type="term" value="F:structural constituent of ribosome"/>
    <property type="evidence" value="ECO:0007669"/>
    <property type="project" value="InterPro"/>
</dbReference>
<evidence type="ECO:0000259" key="5">
    <source>
        <dbReference type="Pfam" id="PF00327"/>
    </source>
</evidence>
<dbReference type="PANTHER" id="PTHR15892">
    <property type="entry name" value="MITOCHONDRIAL RIBOSOMAL PROTEIN L30"/>
    <property type="match status" value="1"/>
</dbReference>
<accession>A0A835LWP4</accession>
<evidence type="ECO:0000256" key="2">
    <source>
        <dbReference type="ARBA" id="ARBA00022980"/>
    </source>
</evidence>
<keyword evidence="7" id="KW-1185">Reference proteome</keyword>
<dbReference type="SUPFAM" id="SSF55129">
    <property type="entry name" value="Ribosomal protein L30p/L7e"/>
    <property type="match status" value="1"/>
</dbReference>
<dbReference type="Gene3D" id="3.30.1390.20">
    <property type="entry name" value="Ribosomal protein L30, ferredoxin-like fold domain"/>
    <property type="match status" value="1"/>
</dbReference>
<dbReference type="GO" id="GO:0015934">
    <property type="term" value="C:large ribosomal subunit"/>
    <property type="evidence" value="ECO:0007669"/>
    <property type="project" value="InterPro"/>
</dbReference>
<dbReference type="InterPro" id="IPR016082">
    <property type="entry name" value="Ribosomal_uL30_ferredoxin-like"/>
</dbReference>
<dbReference type="EMBL" id="JADFTS010000004">
    <property type="protein sequence ID" value="KAF9610330.1"/>
    <property type="molecule type" value="Genomic_DNA"/>
</dbReference>
<name>A0A835LWP4_9MAGN</name>
<evidence type="ECO:0000313" key="6">
    <source>
        <dbReference type="EMBL" id="KAF9610330.1"/>
    </source>
</evidence>
<dbReference type="InterPro" id="IPR036919">
    <property type="entry name" value="Ribo_uL30_ferredoxin-like_sf"/>
</dbReference>
<reference evidence="6 7" key="1">
    <citation type="submission" date="2020-10" db="EMBL/GenBank/DDBJ databases">
        <title>The Coptis chinensis genome and diversification of protoberbering-type alkaloids.</title>
        <authorList>
            <person name="Wang B."/>
            <person name="Shu S."/>
            <person name="Song C."/>
            <person name="Liu Y."/>
        </authorList>
    </citation>
    <scope>NUCLEOTIDE SEQUENCE [LARGE SCALE GENOMIC DNA]</scope>
    <source>
        <strain evidence="6">HL-2020</strain>
        <tissue evidence="6">Leaf</tissue>
    </source>
</reference>
<sequence>MNAFKAFKACVPIAWSPHIYITLVRGMPGTRKLHRRTLEALRLRKCNRTVMRWNTYCQRDATAGLKSIAVKRLVVIEAEEMFKAHKTKTGNPSRSKPSIGYRPSTHTYTRFLPTVISMSFHSITFQWLDQYKYC</sequence>
<evidence type="ECO:0000256" key="1">
    <source>
        <dbReference type="ARBA" id="ARBA00007594"/>
    </source>
</evidence>
<keyword evidence="3" id="KW-0687">Ribonucleoprotein</keyword>
<dbReference type="PANTHER" id="PTHR15892:SF2">
    <property type="entry name" value="LARGE RIBOSOMAL SUBUNIT PROTEIN UL30M"/>
    <property type="match status" value="1"/>
</dbReference>
<comment type="similarity">
    <text evidence="1">Belongs to the universal ribosomal protein uL30 family.</text>
</comment>
<dbReference type="Pfam" id="PF00327">
    <property type="entry name" value="Ribosomal_L30"/>
    <property type="match status" value="1"/>
</dbReference>
<dbReference type="GO" id="GO:0006412">
    <property type="term" value="P:translation"/>
    <property type="evidence" value="ECO:0007669"/>
    <property type="project" value="InterPro"/>
</dbReference>
<dbReference type="AlphaFoldDB" id="A0A835LWP4"/>
<dbReference type="InterPro" id="IPR005996">
    <property type="entry name" value="Ribosomal_uL30_bac-type"/>
</dbReference>